<reference evidence="2 3" key="2">
    <citation type="submission" date="2018-04" db="EMBL/GenBank/DDBJ databases">
        <title>OglaRS2 (Oryza glaberrima Reference Sequence Version 2).</title>
        <authorList>
            <person name="Zhang J."/>
            <person name="Kudrna D."/>
            <person name="Lee S."/>
            <person name="Talag J."/>
            <person name="Rajasekar S."/>
            <person name="Wing R.A."/>
        </authorList>
    </citation>
    <scope>NUCLEOTIDE SEQUENCE [LARGE SCALE GENOMIC DNA]</scope>
    <source>
        <strain evidence="2 3">cv. IRGC 96717</strain>
    </source>
</reference>
<evidence type="ECO:0000256" key="1">
    <source>
        <dbReference type="SAM" id="MobiDB-lite"/>
    </source>
</evidence>
<keyword evidence="3" id="KW-1185">Reference proteome</keyword>
<organism evidence="2 3">
    <name type="scientific">Oryza glaberrima</name>
    <name type="common">African rice</name>
    <dbReference type="NCBI Taxonomy" id="4538"/>
    <lineage>
        <taxon>Eukaryota</taxon>
        <taxon>Viridiplantae</taxon>
        <taxon>Streptophyta</taxon>
        <taxon>Embryophyta</taxon>
        <taxon>Tracheophyta</taxon>
        <taxon>Spermatophyta</taxon>
        <taxon>Magnoliopsida</taxon>
        <taxon>Liliopsida</taxon>
        <taxon>Poales</taxon>
        <taxon>Poaceae</taxon>
        <taxon>BOP clade</taxon>
        <taxon>Oryzoideae</taxon>
        <taxon>Oryzeae</taxon>
        <taxon>Oryzinae</taxon>
        <taxon>Oryza</taxon>
    </lineage>
</organism>
<name>I1QLY9_ORYGL</name>
<proteinExistence type="predicted"/>
<dbReference type="EnsemblPlants" id="ORGLA09G0006800.1">
    <property type="protein sequence ID" value="ORGLA09G0006800.1"/>
    <property type="gene ID" value="ORGLA09G0006800"/>
</dbReference>
<evidence type="ECO:0000313" key="2">
    <source>
        <dbReference type="EnsemblPlants" id="ORGLA09G0006800.1"/>
    </source>
</evidence>
<protein>
    <submittedName>
        <fullName evidence="2">Uncharacterized protein</fullName>
    </submittedName>
</protein>
<feature type="region of interest" description="Disordered" evidence="1">
    <location>
        <begin position="1"/>
        <end position="66"/>
    </location>
</feature>
<dbReference type="HOGENOM" id="CLU_2835357_0_0_1"/>
<reference evidence="2" key="1">
    <citation type="submission" date="2015-06" db="UniProtKB">
        <authorList>
            <consortium name="EnsemblPlants"/>
        </authorList>
    </citation>
    <scope>IDENTIFICATION</scope>
</reference>
<sequence>MTAPSPPRQHRAVASAARGGRSGGRPEAPSLLQIQRKGSRAAPPPLGTYGESPPMLPSKTVGLQLM</sequence>
<dbReference type="AlphaFoldDB" id="I1QLY9"/>
<evidence type="ECO:0000313" key="3">
    <source>
        <dbReference type="Proteomes" id="UP000007306"/>
    </source>
</evidence>
<accession>I1QLY9</accession>
<dbReference type="Proteomes" id="UP000007306">
    <property type="component" value="Chromosome 9"/>
</dbReference>
<dbReference type="Gramene" id="ORGLA09G0006800.1">
    <property type="protein sequence ID" value="ORGLA09G0006800.1"/>
    <property type="gene ID" value="ORGLA09G0006800"/>
</dbReference>